<feature type="transmembrane region" description="Helical" evidence="1">
    <location>
        <begin position="159"/>
        <end position="182"/>
    </location>
</feature>
<dbReference type="AlphaFoldDB" id="A0A1G9MHE4"/>
<evidence type="ECO:0000256" key="1">
    <source>
        <dbReference type="SAM" id="Phobius"/>
    </source>
</evidence>
<organism evidence="2 3">
    <name type="scientific">Tessaracoccus oleiagri</name>
    <dbReference type="NCBI Taxonomy" id="686624"/>
    <lineage>
        <taxon>Bacteria</taxon>
        <taxon>Bacillati</taxon>
        <taxon>Actinomycetota</taxon>
        <taxon>Actinomycetes</taxon>
        <taxon>Propionibacteriales</taxon>
        <taxon>Propionibacteriaceae</taxon>
        <taxon>Tessaracoccus</taxon>
    </lineage>
</organism>
<evidence type="ECO:0000313" key="2">
    <source>
        <dbReference type="EMBL" id="SDL73682.1"/>
    </source>
</evidence>
<feature type="transmembrane region" description="Helical" evidence="1">
    <location>
        <begin position="90"/>
        <end position="115"/>
    </location>
</feature>
<keyword evidence="3" id="KW-1185">Reference proteome</keyword>
<dbReference type="STRING" id="686624.SAMN04488242_2637"/>
<evidence type="ECO:0000313" key="3">
    <source>
        <dbReference type="Proteomes" id="UP000199475"/>
    </source>
</evidence>
<name>A0A1G9MHE4_9ACTN</name>
<dbReference type="EMBL" id="FNGP01000005">
    <property type="protein sequence ID" value="SDL73682.1"/>
    <property type="molecule type" value="Genomic_DNA"/>
</dbReference>
<keyword evidence="1" id="KW-0812">Transmembrane</keyword>
<dbReference type="Proteomes" id="UP000199475">
    <property type="component" value="Unassembled WGS sequence"/>
</dbReference>
<feature type="transmembrane region" description="Helical" evidence="1">
    <location>
        <begin position="63"/>
        <end position="83"/>
    </location>
</feature>
<feature type="transmembrane region" description="Helical" evidence="1">
    <location>
        <begin position="194"/>
        <end position="212"/>
    </location>
</feature>
<proteinExistence type="predicted"/>
<accession>A0A1G9MHE4</accession>
<sequence length="222" mass="23117">MILAGAVLHAVAVLIVWRPCATEMLNGSILIGFHYYRDFSAACAVAMDTAPIYPLPAPGDASASGYLAVAAATLFALSWLVILPALEADWWVSVLTTAPAVLILTMLTQLLVLSLDAGATGTLYPTPWLPLVAELAVPVALLILGYAHVPRALLVRAGIVALTATAPGLMHLFGVYFLAVLASDANWDTPPGTGLVVSTLSIAAAVGVLVLWRDGRAKSHAK</sequence>
<reference evidence="2 3" key="1">
    <citation type="submission" date="2016-10" db="EMBL/GenBank/DDBJ databases">
        <authorList>
            <person name="de Groot N.N."/>
        </authorList>
    </citation>
    <scope>NUCLEOTIDE SEQUENCE [LARGE SCALE GENOMIC DNA]</scope>
    <source>
        <strain evidence="2 3">CGMCC 1.9159</strain>
    </source>
</reference>
<dbReference type="RefSeq" id="WP_093253048.1">
    <property type="nucleotide sequence ID" value="NZ_FNGP01000005.1"/>
</dbReference>
<feature type="transmembrane region" description="Helical" evidence="1">
    <location>
        <begin position="127"/>
        <end position="147"/>
    </location>
</feature>
<keyword evidence="1" id="KW-1133">Transmembrane helix</keyword>
<keyword evidence="1" id="KW-0472">Membrane</keyword>
<gene>
    <name evidence="2" type="ORF">SAMN04488242_2637</name>
</gene>
<protein>
    <submittedName>
        <fullName evidence="2">Uncharacterized protein</fullName>
    </submittedName>
</protein>